<evidence type="ECO:0000313" key="2">
    <source>
        <dbReference type="EMBL" id="GJE99585.1"/>
    </source>
</evidence>
<sequence>MDHSRAQQGPSAHAPAPPVRSEALQRGAQTFVDFLKHDPSIKQFVLQHRDTADQAVQTEESAKDDPKLLREELARTQSELARVKKELDDARLRLSIMY</sequence>
<reference evidence="2 3" key="1">
    <citation type="submission" date="2021-08" db="EMBL/GenBank/DDBJ databases">
        <title>Draft Genome Sequence of Phanerochaete sordida strain YK-624.</title>
        <authorList>
            <person name="Mori T."/>
            <person name="Dohra H."/>
            <person name="Suzuki T."/>
            <person name="Kawagishi H."/>
            <person name="Hirai H."/>
        </authorList>
    </citation>
    <scope>NUCLEOTIDE SEQUENCE [LARGE SCALE GENOMIC DNA]</scope>
    <source>
        <strain evidence="2 3">YK-624</strain>
    </source>
</reference>
<comment type="caution">
    <text evidence="2">The sequence shown here is derived from an EMBL/GenBank/DDBJ whole genome shotgun (WGS) entry which is preliminary data.</text>
</comment>
<dbReference type="EMBL" id="BPQB01000113">
    <property type="protein sequence ID" value="GJE99585.1"/>
    <property type="molecule type" value="Genomic_DNA"/>
</dbReference>
<feature type="region of interest" description="Disordered" evidence="1">
    <location>
        <begin position="1"/>
        <end position="21"/>
    </location>
</feature>
<evidence type="ECO:0000256" key="1">
    <source>
        <dbReference type="SAM" id="MobiDB-lite"/>
    </source>
</evidence>
<dbReference type="AlphaFoldDB" id="A0A9P3GTP0"/>
<accession>A0A9P3GTP0</accession>
<organism evidence="2 3">
    <name type="scientific">Phanerochaete sordida</name>
    <dbReference type="NCBI Taxonomy" id="48140"/>
    <lineage>
        <taxon>Eukaryota</taxon>
        <taxon>Fungi</taxon>
        <taxon>Dikarya</taxon>
        <taxon>Basidiomycota</taxon>
        <taxon>Agaricomycotina</taxon>
        <taxon>Agaricomycetes</taxon>
        <taxon>Polyporales</taxon>
        <taxon>Phanerochaetaceae</taxon>
        <taxon>Phanerochaete</taxon>
    </lineage>
</organism>
<name>A0A9P3GTP0_9APHY</name>
<dbReference type="Proteomes" id="UP000703269">
    <property type="component" value="Unassembled WGS sequence"/>
</dbReference>
<gene>
    <name evidence="2" type="ORF">PsYK624_158520</name>
</gene>
<feature type="compositionally biased region" description="Polar residues" evidence="1">
    <location>
        <begin position="1"/>
        <end position="10"/>
    </location>
</feature>
<keyword evidence="3" id="KW-1185">Reference proteome</keyword>
<proteinExistence type="predicted"/>
<protein>
    <submittedName>
        <fullName evidence="2">Uncharacterized protein</fullName>
    </submittedName>
</protein>
<evidence type="ECO:0000313" key="3">
    <source>
        <dbReference type="Proteomes" id="UP000703269"/>
    </source>
</evidence>